<dbReference type="PROSITE" id="PS50011">
    <property type="entry name" value="PROTEIN_KINASE_DOM"/>
    <property type="match status" value="1"/>
</dbReference>
<keyword evidence="3" id="KW-1185">Reference proteome</keyword>
<evidence type="ECO:0000313" key="3">
    <source>
        <dbReference type="Proteomes" id="UP000758603"/>
    </source>
</evidence>
<dbReference type="OrthoDB" id="4062651at2759"/>
<dbReference type="InterPro" id="IPR000719">
    <property type="entry name" value="Prot_kinase_dom"/>
</dbReference>
<gene>
    <name evidence="2" type="ORF">BKA67DRAFT_539471</name>
</gene>
<sequence>MATPQEPTFEVDTERLEHDAAKKRSLKYEFVTEKSPGTWIVSRKRDRFEFLARDETDLLQDAVGQLTPFGHVLSPDEHDMNIMEPIMRIFNHENLINFVDWIQIQTTETATISGGPPRQFFIWDFCNAGTLENLFFAERHTSRSSLHDDQLQREAADGLPSSQREWTGFLPEAFCWHVVVSVLRALAWLHHGLREDWDCTRNAWVVKGANIDWHTILHRNIRPDNIFFCHPQTKFETYGLCKLANFSNAFVSGVFNGVLDVVPPASTQKVLAPPSQTGKQSSYAELRDLDSHQDTTSGYADAIYTITSEYRALADVIVAMMIPPETHSEALRHFTYTKTLPEQQWQRQLADAPYTKVLKNFVHELYRIEEPRANNTSVITAADQHNTFERDKTFTLYRKARDLYDKFRIVKDEGKDVVTADHVRGIQDRRDREAEAKHARQEQRKKDLLEHFKTSNRFNDDAEEPTSMDLLLQEISEVVDEVRNTTAETHFRPGMVH</sequence>
<dbReference type="SUPFAM" id="SSF56112">
    <property type="entry name" value="Protein kinase-like (PK-like)"/>
    <property type="match status" value="1"/>
</dbReference>
<reference evidence="2" key="1">
    <citation type="journal article" date="2021" name="Nat. Commun.">
        <title>Genetic determinants of endophytism in the Arabidopsis root mycobiome.</title>
        <authorList>
            <person name="Mesny F."/>
            <person name="Miyauchi S."/>
            <person name="Thiergart T."/>
            <person name="Pickel B."/>
            <person name="Atanasova L."/>
            <person name="Karlsson M."/>
            <person name="Huettel B."/>
            <person name="Barry K.W."/>
            <person name="Haridas S."/>
            <person name="Chen C."/>
            <person name="Bauer D."/>
            <person name="Andreopoulos W."/>
            <person name="Pangilinan J."/>
            <person name="LaButti K."/>
            <person name="Riley R."/>
            <person name="Lipzen A."/>
            <person name="Clum A."/>
            <person name="Drula E."/>
            <person name="Henrissat B."/>
            <person name="Kohler A."/>
            <person name="Grigoriev I.V."/>
            <person name="Martin F.M."/>
            <person name="Hacquard S."/>
        </authorList>
    </citation>
    <scope>NUCLEOTIDE SEQUENCE</scope>
    <source>
        <strain evidence="2">MPI-SDFR-AT-0073</strain>
    </source>
</reference>
<dbReference type="EMBL" id="JAGPXC010000008">
    <property type="protein sequence ID" value="KAH6647621.1"/>
    <property type="molecule type" value="Genomic_DNA"/>
</dbReference>
<protein>
    <recommendedName>
        <fullName evidence="1">Protein kinase domain-containing protein</fullName>
    </recommendedName>
</protein>
<dbReference type="GO" id="GO:0005524">
    <property type="term" value="F:ATP binding"/>
    <property type="evidence" value="ECO:0007669"/>
    <property type="project" value="InterPro"/>
</dbReference>
<feature type="domain" description="Protein kinase" evidence="1">
    <location>
        <begin position="28"/>
        <end position="388"/>
    </location>
</feature>
<organism evidence="2 3">
    <name type="scientific">Truncatella angustata</name>
    <dbReference type="NCBI Taxonomy" id="152316"/>
    <lineage>
        <taxon>Eukaryota</taxon>
        <taxon>Fungi</taxon>
        <taxon>Dikarya</taxon>
        <taxon>Ascomycota</taxon>
        <taxon>Pezizomycotina</taxon>
        <taxon>Sordariomycetes</taxon>
        <taxon>Xylariomycetidae</taxon>
        <taxon>Amphisphaeriales</taxon>
        <taxon>Sporocadaceae</taxon>
        <taxon>Truncatella</taxon>
    </lineage>
</organism>
<evidence type="ECO:0000313" key="2">
    <source>
        <dbReference type="EMBL" id="KAH6647621.1"/>
    </source>
</evidence>
<dbReference type="GO" id="GO:0004672">
    <property type="term" value="F:protein kinase activity"/>
    <property type="evidence" value="ECO:0007669"/>
    <property type="project" value="InterPro"/>
</dbReference>
<proteinExistence type="predicted"/>
<dbReference type="Proteomes" id="UP000758603">
    <property type="component" value="Unassembled WGS sequence"/>
</dbReference>
<dbReference type="AlphaFoldDB" id="A0A9P8RKA2"/>
<dbReference type="GeneID" id="70129533"/>
<comment type="caution">
    <text evidence="2">The sequence shown here is derived from an EMBL/GenBank/DDBJ whole genome shotgun (WGS) entry which is preliminary data.</text>
</comment>
<accession>A0A9P8RKA2</accession>
<dbReference type="RefSeq" id="XP_045954133.1">
    <property type="nucleotide sequence ID" value="XM_046100641.1"/>
</dbReference>
<dbReference type="Gene3D" id="1.10.510.10">
    <property type="entry name" value="Transferase(Phosphotransferase) domain 1"/>
    <property type="match status" value="1"/>
</dbReference>
<name>A0A9P8RKA2_9PEZI</name>
<dbReference type="InterPro" id="IPR011009">
    <property type="entry name" value="Kinase-like_dom_sf"/>
</dbReference>
<evidence type="ECO:0000259" key="1">
    <source>
        <dbReference type="PROSITE" id="PS50011"/>
    </source>
</evidence>